<dbReference type="RefSeq" id="WP_013874878.1">
    <property type="nucleotide sequence ID" value="NC_015656.1"/>
</dbReference>
<dbReference type="EMBL" id="CP002801">
    <property type="protein sequence ID" value="AEH10998.1"/>
    <property type="molecule type" value="Genomic_DNA"/>
</dbReference>
<accession>F8B484</accession>
<evidence type="ECO:0000256" key="1">
    <source>
        <dbReference type="SAM" id="Phobius"/>
    </source>
</evidence>
<organism evidence="2 3">
    <name type="scientific">Candidatus Protofrankia datiscae</name>
    <dbReference type="NCBI Taxonomy" id="2716812"/>
    <lineage>
        <taxon>Bacteria</taxon>
        <taxon>Bacillati</taxon>
        <taxon>Actinomycetota</taxon>
        <taxon>Actinomycetes</taxon>
        <taxon>Frankiales</taxon>
        <taxon>Frankiaceae</taxon>
        <taxon>Protofrankia</taxon>
    </lineage>
</organism>
<dbReference type="HOGENOM" id="CLU_195188_0_0_11"/>
<sequence length="78" mass="7981">MTSIRDDLRSLPVLLAFVVVVVAIPVLALRIVGLAVCVVVDGAERIEAAVTGAVGIPPLAASLIVLTPPADLGQEAQR</sequence>
<keyword evidence="1" id="KW-1133">Transmembrane helix</keyword>
<dbReference type="STRING" id="656024.FsymDg_3721"/>
<protein>
    <submittedName>
        <fullName evidence="2">Uncharacterized protein</fullName>
    </submittedName>
</protein>
<keyword evidence="1" id="KW-0812">Transmembrane</keyword>
<dbReference type="Proteomes" id="UP000001549">
    <property type="component" value="Chromosome"/>
</dbReference>
<feature type="transmembrane region" description="Helical" evidence="1">
    <location>
        <begin position="12"/>
        <end position="36"/>
    </location>
</feature>
<evidence type="ECO:0000313" key="3">
    <source>
        <dbReference type="Proteomes" id="UP000001549"/>
    </source>
</evidence>
<reference evidence="2 3" key="1">
    <citation type="submission" date="2011-05" db="EMBL/GenBank/DDBJ databases">
        <title>Complete sequence of chromosome of Frankia symbiont of Datisca glomerata.</title>
        <authorList>
            <consortium name="US DOE Joint Genome Institute"/>
            <person name="Lucas S."/>
            <person name="Han J."/>
            <person name="Lapidus A."/>
            <person name="Cheng J.-F."/>
            <person name="Goodwin L."/>
            <person name="Pitluck S."/>
            <person name="Peters L."/>
            <person name="Mikhailova N."/>
            <person name="Chertkov O."/>
            <person name="Teshima H."/>
            <person name="Han C."/>
            <person name="Tapia R."/>
            <person name="Land M."/>
            <person name="Hauser L."/>
            <person name="Kyrpides N."/>
            <person name="Ivanova N."/>
            <person name="Pagani I."/>
            <person name="Berry A."/>
            <person name="Pawlowski K."/>
            <person name="Persson T."/>
            <person name="Vanden Heuvel B."/>
            <person name="Benson D."/>
            <person name="Woyke T."/>
        </authorList>
    </citation>
    <scope>NUCLEOTIDE SEQUENCE [LARGE SCALE GENOMIC DNA]</scope>
    <source>
        <strain evidence="3">4085684</strain>
    </source>
</reference>
<dbReference type="KEGG" id="fsy:FsymDg_3721"/>
<evidence type="ECO:0000313" key="2">
    <source>
        <dbReference type="EMBL" id="AEH10998.1"/>
    </source>
</evidence>
<keyword evidence="1" id="KW-0472">Membrane</keyword>
<keyword evidence="3" id="KW-1185">Reference proteome</keyword>
<proteinExistence type="predicted"/>
<name>F8B484_9ACTN</name>
<dbReference type="AlphaFoldDB" id="F8B484"/>
<gene>
    <name evidence="2" type="ordered locus">FsymDg_3721</name>
</gene>